<name>A0A1V9A1C2_SACPI</name>
<dbReference type="GO" id="GO:0071949">
    <property type="term" value="F:FAD binding"/>
    <property type="evidence" value="ECO:0007669"/>
    <property type="project" value="InterPro"/>
</dbReference>
<evidence type="ECO:0000259" key="4">
    <source>
        <dbReference type="Pfam" id="PF01494"/>
    </source>
</evidence>
<protein>
    <recommendedName>
        <fullName evidence="4">FAD-binding domain-containing protein</fullName>
    </recommendedName>
</protein>
<sequence length="402" mass="43134">MNIVVVGGGIAGSALALALRAYDLPVHLVEARPTGGDTGGAFLTLAPNGINALRALGHADVPSAAGGFELSGLDFHNAKGRRIARLSGDDDLSRYGARSVVLRRAPLRAQLVERARAAGAQLDEGARLTGLVEHPEGVRATFADGRTLDADIVIGADGIWSSVRRLTWPDGPLPSYTGIIDCGGWTRVELPDSTSQQLIFGREAFFGYAVKDEVAYWFANLPRSTEPARSELDELDQARWMDTLRAHCDGDPAPVTKILAASHRAVGVWPLYDLPSPMNWATARVCLVGDAAHAVSPSTGQGASLAIEDALVLARCLSEEPSAADAFVSYQRQRRNRVEKIARFGRQVGQRKASSATGSLVRDLTLRLFLRMGTRATAEQYGYRVEGPRSGATDPARRERDA</sequence>
<feature type="region of interest" description="Disordered" evidence="3">
    <location>
        <begin position="382"/>
        <end position="402"/>
    </location>
</feature>
<evidence type="ECO:0000313" key="5">
    <source>
        <dbReference type="EMBL" id="OQO90881.1"/>
    </source>
</evidence>
<dbReference type="AlphaFoldDB" id="A0A1V9A1C2"/>
<evidence type="ECO:0000256" key="2">
    <source>
        <dbReference type="ARBA" id="ARBA00023033"/>
    </source>
</evidence>
<proteinExistence type="predicted"/>
<gene>
    <name evidence="5" type="ORF">B1813_15290</name>
</gene>
<evidence type="ECO:0000256" key="3">
    <source>
        <dbReference type="SAM" id="MobiDB-lite"/>
    </source>
</evidence>
<dbReference type="PANTHER" id="PTHR13789">
    <property type="entry name" value="MONOOXYGENASE"/>
    <property type="match status" value="1"/>
</dbReference>
<dbReference type="InterPro" id="IPR050493">
    <property type="entry name" value="FAD-dep_Monooxygenase_BioMet"/>
</dbReference>
<dbReference type="STRING" id="1962155.B1813_15290"/>
<dbReference type="EMBL" id="MWIH01000006">
    <property type="protein sequence ID" value="OQO90881.1"/>
    <property type="molecule type" value="Genomic_DNA"/>
</dbReference>
<dbReference type="Pfam" id="PF01494">
    <property type="entry name" value="FAD_binding_3"/>
    <property type="match status" value="1"/>
</dbReference>
<dbReference type="PANTHER" id="PTHR13789:SF309">
    <property type="entry name" value="PUTATIVE (AFU_ORTHOLOGUE AFUA_6G14510)-RELATED"/>
    <property type="match status" value="1"/>
</dbReference>
<dbReference type="RefSeq" id="WP_176218308.1">
    <property type="nucleotide sequence ID" value="NZ_MWIH01000006.1"/>
</dbReference>
<accession>A0A1V9A1C2</accession>
<dbReference type="Gene3D" id="3.50.50.60">
    <property type="entry name" value="FAD/NAD(P)-binding domain"/>
    <property type="match status" value="1"/>
</dbReference>
<keyword evidence="1" id="KW-0560">Oxidoreductase</keyword>
<dbReference type="InterPro" id="IPR036188">
    <property type="entry name" value="FAD/NAD-bd_sf"/>
</dbReference>
<dbReference type="Proteomes" id="UP000192591">
    <property type="component" value="Unassembled WGS sequence"/>
</dbReference>
<evidence type="ECO:0000256" key="1">
    <source>
        <dbReference type="ARBA" id="ARBA00023002"/>
    </source>
</evidence>
<keyword evidence="6" id="KW-1185">Reference proteome</keyword>
<feature type="domain" description="FAD-binding" evidence="4">
    <location>
        <begin position="2"/>
        <end position="344"/>
    </location>
</feature>
<dbReference type="GO" id="GO:0004497">
    <property type="term" value="F:monooxygenase activity"/>
    <property type="evidence" value="ECO:0007669"/>
    <property type="project" value="UniProtKB-KW"/>
</dbReference>
<organism evidence="5 6">
    <name type="scientific">Saccharomonospora piscinae</name>
    <dbReference type="NCBI Taxonomy" id="687388"/>
    <lineage>
        <taxon>Bacteria</taxon>
        <taxon>Bacillati</taxon>
        <taxon>Actinomycetota</taxon>
        <taxon>Actinomycetes</taxon>
        <taxon>Pseudonocardiales</taxon>
        <taxon>Pseudonocardiaceae</taxon>
        <taxon>Saccharomonospora</taxon>
    </lineage>
</organism>
<reference evidence="5 6" key="1">
    <citation type="submission" date="2017-02" db="EMBL/GenBank/DDBJ databases">
        <title>Draft genome of Saccharomonospora sp. 154.</title>
        <authorList>
            <person name="Alonso-Carmona G.S."/>
            <person name="De La Haba R."/>
            <person name="Vera-Gargallo B."/>
            <person name="Sandoval-Trujillo A.H."/>
            <person name="Ramirez-Duran N."/>
            <person name="Ventosa A."/>
        </authorList>
    </citation>
    <scope>NUCLEOTIDE SEQUENCE [LARGE SCALE GENOMIC DNA]</scope>
    <source>
        <strain evidence="5 6">LRS4.154</strain>
    </source>
</reference>
<evidence type="ECO:0000313" key="6">
    <source>
        <dbReference type="Proteomes" id="UP000192591"/>
    </source>
</evidence>
<dbReference type="SUPFAM" id="SSF51905">
    <property type="entry name" value="FAD/NAD(P)-binding domain"/>
    <property type="match status" value="1"/>
</dbReference>
<dbReference type="InterPro" id="IPR002938">
    <property type="entry name" value="FAD-bd"/>
</dbReference>
<dbReference type="PRINTS" id="PR00420">
    <property type="entry name" value="RNGMNOXGNASE"/>
</dbReference>
<comment type="caution">
    <text evidence="5">The sequence shown here is derived from an EMBL/GenBank/DDBJ whole genome shotgun (WGS) entry which is preliminary data.</text>
</comment>
<keyword evidence="2" id="KW-0503">Monooxygenase</keyword>